<feature type="compositionally biased region" description="Acidic residues" evidence="1">
    <location>
        <begin position="180"/>
        <end position="199"/>
    </location>
</feature>
<feature type="compositionally biased region" description="Basic and acidic residues" evidence="1">
    <location>
        <begin position="129"/>
        <end position="144"/>
    </location>
</feature>
<feature type="compositionally biased region" description="Basic and acidic residues" evidence="1">
    <location>
        <begin position="234"/>
        <end position="246"/>
    </location>
</feature>
<dbReference type="EMBL" id="JBHSZQ010000004">
    <property type="protein sequence ID" value="MFC7125191.1"/>
    <property type="molecule type" value="Genomic_DNA"/>
</dbReference>
<evidence type="ECO:0000313" key="3">
    <source>
        <dbReference type="Proteomes" id="UP001596414"/>
    </source>
</evidence>
<feature type="compositionally biased region" description="Low complexity" evidence="1">
    <location>
        <begin position="57"/>
        <end position="68"/>
    </location>
</feature>
<protein>
    <recommendedName>
        <fullName evidence="4">DUF5817 domain-containing protein</fullName>
    </recommendedName>
</protein>
<feature type="compositionally biased region" description="Polar residues" evidence="1">
    <location>
        <begin position="148"/>
        <end position="162"/>
    </location>
</feature>
<evidence type="ECO:0000313" key="2">
    <source>
        <dbReference type="EMBL" id="MFC7125191.1"/>
    </source>
</evidence>
<proteinExistence type="predicted"/>
<evidence type="ECO:0000256" key="1">
    <source>
        <dbReference type="SAM" id="MobiDB-lite"/>
    </source>
</evidence>
<reference evidence="2 3" key="1">
    <citation type="journal article" date="2014" name="Int. J. Syst. Evol. Microbiol.">
        <title>Complete genome sequence of Corynebacterium casei LMG S-19264T (=DSM 44701T), isolated from a smear-ripened cheese.</title>
        <authorList>
            <consortium name="US DOE Joint Genome Institute (JGI-PGF)"/>
            <person name="Walter F."/>
            <person name="Albersmeier A."/>
            <person name="Kalinowski J."/>
            <person name="Ruckert C."/>
        </authorList>
    </citation>
    <scope>NUCLEOTIDE SEQUENCE [LARGE SCALE GENOMIC DNA]</scope>
    <source>
        <strain evidence="2 3">CGMCC 4.7215</strain>
    </source>
</reference>
<comment type="caution">
    <text evidence="2">The sequence shown here is derived from an EMBL/GenBank/DDBJ whole genome shotgun (WGS) entry which is preliminary data.</text>
</comment>
<sequence length="383" mass="40713">MDHLSSCYFCGIALENPVQSYDLSDDSSSNQTTVTLCSSCKEKLGIVLEAAGQGSLTPVTDPTGATTTADDRTVVQDSTSSDADSGLAGDEHDYTPTDSLTDTSSTEAGEPHDTTKADSESETVTESTEPNKDETAVDKKDRVKTAVGEQTSEATTAEQGSDMQADAELASKNNLGNETLGEELDDPFEDDEFLEDDPLGSDGDSTAADTLTEAETGALAEDTDSQLGSEEAIDTEREPNTADDTAHSTAESDPSESTADSIESDTPSMQAEDGSNEVPATEGRQEDSTVDSQPTAEQSGTGDGGERESDQTPSETTISALEYNRVMRMLQNREFPVNREEIIVVAANAYDLAESECAEVIDLAVDKDLLDERNGKLYRPEKE</sequence>
<feature type="region of interest" description="Disordered" evidence="1">
    <location>
        <begin position="52"/>
        <end position="318"/>
    </location>
</feature>
<dbReference type="RefSeq" id="WP_267636190.1">
    <property type="nucleotide sequence ID" value="NZ_JAODIY010000004.1"/>
</dbReference>
<dbReference type="AlphaFoldDB" id="A0ABD5X298"/>
<accession>A0ABD5X298</accession>
<feature type="compositionally biased region" description="Basic and acidic residues" evidence="1">
    <location>
        <begin position="109"/>
        <end position="119"/>
    </location>
</feature>
<dbReference type="Proteomes" id="UP001596414">
    <property type="component" value="Unassembled WGS sequence"/>
</dbReference>
<feature type="compositionally biased region" description="Polar residues" evidence="1">
    <location>
        <begin position="290"/>
        <end position="300"/>
    </location>
</feature>
<feature type="compositionally biased region" description="Polar residues" evidence="1">
    <location>
        <begin position="247"/>
        <end position="269"/>
    </location>
</feature>
<feature type="compositionally biased region" description="Low complexity" evidence="1">
    <location>
        <begin position="96"/>
        <end position="106"/>
    </location>
</feature>
<organism evidence="2 3">
    <name type="scientific">Halovenus rubra</name>
    <dbReference type="NCBI Taxonomy" id="869890"/>
    <lineage>
        <taxon>Archaea</taxon>
        <taxon>Methanobacteriati</taxon>
        <taxon>Methanobacteriota</taxon>
        <taxon>Stenosarchaea group</taxon>
        <taxon>Halobacteria</taxon>
        <taxon>Halobacteriales</taxon>
        <taxon>Haloarculaceae</taxon>
        <taxon>Halovenus</taxon>
    </lineage>
</organism>
<gene>
    <name evidence="2" type="ORF">ACFQJ7_03940</name>
</gene>
<evidence type="ECO:0008006" key="4">
    <source>
        <dbReference type="Google" id="ProtNLM"/>
    </source>
</evidence>
<name>A0ABD5X298_9EURY</name>